<evidence type="ECO:0000256" key="12">
    <source>
        <dbReference type="ARBA" id="ARBA00047362"/>
    </source>
</evidence>
<evidence type="ECO:0000256" key="20">
    <source>
        <dbReference type="RuleBase" id="RU363097"/>
    </source>
</evidence>
<dbReference type="Gene3D" id="3.40.50.720">
    <property type="entry name" value="NAD(P)-binding Rossmann-like Domain"/>
    <property type="match status" value="1"/>
</dbReference>
<comment type="catalytic activity">
    <reaction evidence="19">
        <text>eicosanoyl-CoA + 2 NADPH + 2 H(+) = eicosan-1-ol + 2 NADP(+) + CoA</text>
        <dbReference type="Rhea" id="RHEA:81727"/>
        <dbReference type="ChEBI" id="CHEBI:15378"/>
        <dbReference type="ChEBI" id="CHEBI:57287"/>
        <dbReference type="ChEBI" id="CHEBI:57380"/>
        <dbReference type="ChEBI" id="CHEBI:57783"/>
        <dbReference type="ChEBI" id="CHEBI:58349"/>
        <dbReference type="ChEBI" id="CHEBI:75627"/>
    </reaction>
    <physiologicalReaction direction="left-to-right" evidence="19">
        <dbReference type="Rhea" id="RHEA:81728"/>
    </physiologicalReaction>
</comment>
<evidence type="ECO:0000313" key="24">
    <source>
        <dbReference type="Proteomes" id="UP000694522"/>
    </source>
</evidence>
<evidence type="ECO:0000256" key="7">
    <source>
        <dbReference type="ARBA" id="ARBA00023002"/>
    </source>
</evidence>
<comment type="function">
    <text evidence="11">Catalyzes the reduction of saturated and unsaturated C16 or C18 fatty acyl-CoA to fatty alcohols. It plays an essential role in the production of ether lipids/plasmalogens which synthesis requires fatty alcohols. In parallel, it is also required for wax monoesters production since fatty alcohols also constitute a substrate for their synthesis.</text>
</comment>
<sequence length="500" mass="57827">MVSIPKYYEGKNILLTGATGFMGKVLLEKLLRSCPKVKAVYVLIRPKAGQTAEARVEEITSCKLFDRLRDEQPDFRAKIIVIKSDLTQPELDLSEPIKEELIECINIIFHCAATVRFNETLRDAVKLNVTATQELLFLAQRMKTLEVFIHVSTAYAYCNRKQIGEVVYPPPVDPRKLMDSLEWMDDDLVNDITPKLIGDRPNTYIYTKALAEYVVQQEGAKLNTAIVRPSIVGASWKEPFPAGKGILRTMRASNNALADLVPVDVAVNMTLAAAWYSGVNRPRNVMVYNCTTGGTNPFHWGEVEYHVISTFKRNPLEQAFRRPNVNLTSNHLLYHYWIAVSHKAPAFLYDIYLRITGRSPRMMKTITRLHKAMMLLEYFTSNSWIWNTENMTMLMNQLSPEDKKVFNFDVRQLHWAEYMENFCMGTKKYVLNEEMSGLPAARKHLNKLRNIRYGFNTILVILIWRIFIARSQMARNIWYFVVSLCYKFLSYFRASSTMRY</sequence>
<dbReference type="CDD" id="cd05236">
    <property type="entry name" value="FAR-N_SDR_e"/>
    <property type="match status" value="1"/>
</dbReference>
<evidence type="ECO:0000259" key="22">
    <source>
        <dbReference type="Pfam" id="PF07993"/>
    </source>
</evidence>
<comment type="catalytic activity">
    <reaction evidence="12">
        <text>(9Z,12Z)-octadecadienoyl-CoA + 2 NADPH + 2 H(+) = (9Z,12Z)-octadecadien-1-ol + 2 NADP(+) + CoA</text>
        <dbReference type="Rhea" id="RHEA:36363"/>
        <dbReference type="ChEBI" id="CHEBI:15378"/>
        <dbReference type="ChEBI" id="CHEBI:57287"/>
        <dbReference type="ChEBI" id="CHEBI:57383"/>
        <dbReference type="ChEBI" id="CHEBI:57783"/>
        <dbReference type="ChEBI" id="CHEBI:58349"/>
        <dbReference type="ChEBI" id="CHEBI:73534"/>
    </reaction>
    <physiologicalReaction direction="left-to-right" evidence="12">
        <dbReference type="Rhea" id="RHEA:36364"/>
    </physiologicalReaction>
</comment>
<evidence type="ECO:0000256" key="18">
    <source>
        <dbReference type="ARBA" id="ARBA00049928"/>
    </source>
</evidence>
<comment type="similarity">
    <text evidence="2 20">Belongs to the fatty acyl-CoA reductase family.</text>
</comment>
<keyword evidence="24" id="KW-1185">Reference proteome</keyword>
<evidence type="ECO:0000256" key="1">
    <source>
        <dbReference type="ARBA" id="ARBA00004549"/>
    </source>
</evidence>
<comment type="subcellular location">
    <subcellularLocation>
        <location evidence="1">Peroxisome membrane</location>
        <topology evidence="1">Single-pass membrane protein</topology>
    </subcellularLocation>
</comment>
<comment type="function">
    <text evidence="20">Catalyzes the reduction of fatty acyl-CoA to fatty alcohols.</text>
</comment>
<dbReference type="PANTHER" id="PTHR11011">
    <property type="entry name" value="MALE STERILITY PROTEIN 2-RELATED"/>
    <property type="match status" value="1"/>
</dbReference>
<dbReference type="GO" id="GO:0080019">
    <property type="term" value="F:alcohol-forming very long-chain fatty acyl-CoA reductase activity"/>
    <property type="evidence" value="ECO:0007669"/>
    <property type="project" value="InterPro"/>
</dbReference>
<comment type="catalytic activity">
    <reaction evidence="14">
        <text>octadecanoyl-CoA + 2 NADPH + 2 H(+) = octadecan-1-ol + 2 NADP(+) + CoA</text>
        <dbReference type="Rhea" id="RHEA:36319"/>
        <dbReference type="ChEBI" id="CHEBI:15378"/>
        <dbReference type="ChEBI" id="CHEBI:32154"/>
        <dbReference type="ChEBI" id="CHEBI:57287"/>
        <dbReference type="ChEBI" id="CHEBI:57394"/>
        <dbReference type="ChEBI" id="CHEBI:57783"/>
        <dbReference type="ChEBI" id="CHEBI:58349"/>
        <dbReference type="EC" id="1.2.1.84"/>
    </reaction>
    <physiologicalReaction direction="left-to-right" evidence="14">
        <dbReference type="Rhea" id="RHEA:36320"/>
    </physiologicalReaction>
</comment>
<evidence type="ECO:0000256" key="10">
    <source>
        <dbReference type="ARBA" id="ARBA00023140"/>
    </source>
</evidence>
<proteinExistence type="inferred from homology"/>
<keyword evidence="8 20" id="KW-0443">Lipid metabolism</keyword>
<dbReference type="Ensembl" id="ENSACOT00000013908.1">
    <property type="protein sequence ID" value="ENSACOP00000013435.1"/>
    <property type="gene ID" value="ENSACOG00000009334.1"/>
</dbReference>
<keyword evidence="3 20" id="KW-0444">Lipid biosynthesis</keyword>
<feature type="domain" description="Fatty acyl-CoA reductase C-terminal" evidence="21">
    <location>
        <begin position="342"/>
        <end position="433"/>
    </location>
</feature>
<evidence type="ECO:0000256" key="11">
    <source>
        <dbReference type="ARBA" id="ARBA00045581"/>
    </source>
</evidence>
<dbReference type="Proteomes" id="UP000694522">
    <property type="component" value="Unplaced"/>
</dbReference>
<evidence type="ECO:0000256" key="19">
    <source>
        <dbReference type="ARBA" id="ARBA00049930"/>
    </source>
</evidence>
<dbReference type="InterPro" id="IPR033640">
    <property type="entry name" value="FAR_C"/>
</dbReference>
<name>A0A8B9FRV3_9PSIT</name>
<evidence type="ECO:0000256" key="5">
    <source>
        <dbReference type="ARBA" id="ARBA00022857"/>
    </source>
</evidence>
<dbReference type="CDD" id="cd09071">
    <property type="entry name" value="FAR_C"/>
    <property type="match status" value="1"/>
</dbReference>
<feature type="transmembrane region" description="Helical" evidence="20">
    <location>
        <begin position="453"/>
        <end position="471"/>
    </location>
</feature>
<dbReference type="Pfam" id="PF07993">
    <property type="entry name" value="NAD_binding_4"/>
    <property type="match status" value="1"/>
</dbReference>
<dbReference type="GO" id="GO:0008610">
    <property type="term" value="P:lipid biosynthetic process"/>
    <property type="evidence" value="ECO:0007669"/>
    <property type="project" value="UniProtKB-ARBA"/>
</dbReference>
<dbReference type="InterPro" id="IPR036291">
    <property type="entry name" value="NAD(P)-bd_dom_sf"/>
</dbReference>
<dbReference type="InterPro" id="IPR026055">
    <property type="entry name" value="FAR"/>
</dbReference>
<evidence type="ECO:0000256" key="15">
    <source>
        <dbReference type="ARBA" id="ARBA00048521"/>
    </source>
</evidence>
<dbReference type="EC" id="1.2.1.84" evidence="20"/>
<evidence type="ECO:0000256" key="9">
    <source>
        <dbReference type="ARBA" id="ARBA00023136"/>
    </source>
</evidence>
<evidence type="ECO:0000256" key="6">
    <source>
        <dbReference type="ARBA" id="ARBA00022989"/>
    </source>
</evidence>
<comment type="catalytic activity">
    <reaction evidence="13">
        <text>(9Z)-octadecenoyl-CoA + 2 NADPH + 2 H(+) = (9Z)-octadecen-1-ol + 2 NADP(+) + CoA</text>
        <dbReference type="Rhea" id="RHEA:36323"/>
        <dbReference type="ChEBI" id="CHEBI:15378"/>
        <dbReference type="ChEBI" id="CHEBI:57287"/>
        <dbReference type="ChEBI" id="CHEBI:57387"/>
        <dbReference type="ChEBI" id="CHEBI:57783"/>
        <dbReference type="ChEBI" id="CHEBI:58349"/>
        <dbReference type="ChEBI" id="CHEBI:73504"/>
    </reaction>
    <physiologicalReaction direction="left-to-right" evidence="13">
        <dbReference type="Rhea" id="RHEA:36324"/>
    </physiologicalReaction>
</comment>
<dbReference type="PANTHER" id="PTHR11011:SF119">
    <property type="entry name" value="FATTY ACYL-COA REDUCTASE 1"/>
    <property type="match status" value="1"/>
</dbReference>
<organism evidence="23 24">
    <name type="scientific">Amazona collaria</name>
    <name type="common">yellow-billed parrot</name>
    <dbReference type="NCBI Taxonomy" id="241587"/>
    <lineage>
        <taxon>Eukaryota</taxon>
        <taxon>Metazoa</taxon>
        <taxon>Chordata</taxon>
        <taxon>Craniata</taxon>
        <taxon>Vertebrata</taxon>
        <taxon>Euteleostomi</taxon>
        <taxon>Archelosauria</taxon>
        <taxon>Archosauria</taxon>
        <taxon>Dinosauria</taxon>
        <taxon>Saurischia</taxon>
        <taxon>Theropoda</taxon>
        <taxon>Coelurosauria</taxon>
        <taxon>Aves</taxon>
        <taxon>Neognathae</taxon>
        <taxon>Neoaves</taxon>
        <taxon>Telluraves</taxon>
        <taxon>Australaves</taxon>
        <taxon>Psittaciformes</taxon>
        <taxon>Psittacidae</taxon>
        <taxon>Amazona</taxon>
    </lineage>
</organism>
<keyword evidence="6 20" id="KW-1133">Transmembrane helix</keyword>
<keyword evidence="4 20" id="KW-0812">Transmembrane</keyword>
<dbReference type="InterPro" id="IPR013120">
    <property type="entry name" value="FAR_NAD-bd"/>
</dbReference>
<comment type="catalytic activity">
    <reaction evidence="16">
        <text>a long-chain fatty acyl-CoA + 2 NADPH + 2 H(+) = a long-chain primary fatty alcohol + 2 NADP(+) + CoA</text>
        <dbReference type="Rhea" id="RHEA:52716"/>
        <dbReference type="ChEBI" id="CHEBI:15378"/>
        <dbReference type="ChEBI" id="CHEBI:57287"/>
        <dbReference type="ChEBI" id="CHEBI:57783"/>
        <dbReference type="ChEBI" id="CHEBI:58349"/>
        <dbReference type="ChEBI" id="CHEBI:77396"/>
        <dbReference type="ChEBI" id="CHEBI:83139"/>
        <dbReference type="EC" id="1.2.1.84"/>
    </reaction>
    <physiologicalReaction direction="left-to-right" evidence="16">
        <dbReference type="Rhea" id="RHEA:52717"/>
    </physiologicalReaction>
</comment>
<protein>
    <recommendedName>
        <fullName evidence="20">Fatty acyl-CoA reductase</fullName>
        <ecNumber evidence="20">1.2.1.84</ecNumber>
    </recommendedName>
</protein>
<keyword evidence="9 20" id="KW-0472">Membrane</keyword>
<comment type="catalytic activity">
    <reaction evidence="18">
        <text>16-methylheptadecanoyl-CoA + 2 NADPH + 2 H(+) = 16-methylheptadecan-1-ol + 2 NADP(+) + CoA</text>
        <dbReference type="Rhea" id="RHEA:81763"/>
        <dbReference type="ChEBI" id="CHEBI:15378"/>
        <dbReference type="ChEBI" id="CHEBI:57287"/>
        <dbReference type="ChEBI" id="CHEBI:57783"/>
        <dbReference type="ChEBI" id="CHEBI:58349"/>
        <dbReference type="ChEBI" id="CHEBI:84911"/>
        <dbReference type="ChEBI" id="CHEBI:231998"/>
    </reaction>
    <physiologicalReaction direction="left-to-right" evidence="18">
        <dbReference type="Rhea" id="RHEA:81764"/>
    </physiologicalReaction>
</comment>
<evidence type="ECO:0000259" key="21">
    <source>
        <dbReference type="Pfam" id="PF03015"/>
    </source>
</evidence>
<evidence type="ECO:0000256" key="14">
    <source>
        <dbReference type="ARBA" id="ARBA00047991"/>
    </source>
</evidence>
<evidence type="ECO:0000256" key="13">
    <source>
        <dbReference type="ARBA" id="ARBA00047934"/>
    </source>
</evidence>
<keyword evidence="5 20" id="KW-0521">NADP</keyword>
<comment type="catalytic activity">
    <reaction evidence="15">
        <text>hexadecanoyl-CoA + 2 NADPH + 2 H(+) = hexadecan-1-ol + 2 NADP(+) + CoA</text>
        <dbReference type="Rhea" id="RHEA:36315"/>
        <dbReference type="ChEBI" id="CHEBI:15378"/>
        <dbReference type="ChEBI" id="CHEBI:16125"/>
        <dbReference type="ChEBI" id="CHEBI:57287"/>
        <dbReference type="ChEBI" id="CHEBI:57379"/>
        <dbReference type="ChEBI" id="CHEBI:57783"/>
        <dbReference type="ChEBI" id="CHEBI:58349"/>
        <dbReference type="EC" id="1.2.1.84"/>
    </reaction>
    <physiologicalReaction direction="left-to-right" evidence="15">
        <dbReference type="Rhea" id="RHEA:36316"/>
    </physiologicalReaction>
</comment>
<evidence type="ECO:0000256" key="16">
    <source>
        <dbReference type="ARBA" id="ARBA00049089"/>
    </source>
</evidence>
<reference evidence="23" key="1">
    <citation type="submission" date="2025-05" db="UniProtKB">
        <authorList>
            <consortium name="Ensembl"/>
        </authorList>
    </citation>
    <scope>IDENTIFICATION</scope>
</reference>
<dbReference type="GO" id="GO:0102965">
    <property type="term" value="F:alcohol-forming long-chain fatty acyl-CoA reductase activity"/>
    <property type="evidence" value="ECO:0007669"/>
    <property type="project" value="UniProtKB-EC"/>
</dbReference>
<evidence type="ECO:0000256" key="4">
    <source>
        <dbReference type="ARBA" id="ARBA00022692"/>
    </source>
</evidence>
<evidence type="ECO:0000256" key="2">
    <source>
        <dbReference type="ARBA" id="ARBA00005928"/>
    </source>
</evidence>
<dbReference type="GO" id="GO:0005778">
    <property type="term" value="C:peroxisomal membrane"/>
    <property type="evidence" value="ECO:0007669"/>
    <property type="project" value="UniProtKB-SubCell"/>
</dbReference>
<comment type="catalytic activity">
    <reaction evidence="17">
        <text>18-methylnonadecanoyl-CoA + 2 NADPH + 2 H(+) = 18-methylnonadecan-1-ol + 2 NADP(+) + CoA</text>
        <dbReference type="Rhea" id="RHEA:81767"/>
        <dbReference type="ChEBI" id="CHEBI:15378"/>
        <dbReference type="ChEBI" id="CHEBI:57287"/>
        <dbReference type="ChEBI" id="CHEBI:57783"/>
        <dbReference type="ChEBI" id="CHEBI:58349"/>
        <dbReference type="ChEBI" id="CHEBI:84914"/>
        <dbReference type="ChEBI" id="CHEBI:231999"/>
    </reaction>
    <physiologicalReaction direction="left-to-right" evidence="17">
        <dbReference type="Rhea" id="RHEA:81768"/>
    </physiologicalReaction>
</comment>
<evidence type="ECO:0000256" key="8">
    <source>
        <dbReference type="ARBA" id="ARBA00023098"/>
    </source>
</evidence>
<evidence type="ECO:0000313" key="23">
    <source>
        <dbReference type="Ensembl" id="ENSACOP00000012591.1"/>
    </source>
</evidence>
<dbReference type="Ensembl" id="ENSACOT00000013036.1">
    <property type="protein sequence ID" value="ENSACOP00000012591.1"/>
    <property type="gene ID" value="ENSACOG00000008752.1"/>
</dbReference>
<evidence type="ECO:0000256" key="3">
    <source>
        <dbReference type="ARBA" id="ARBA00022516"/>
    </source>
</evidence>
<feature type="domain" description="Thioester reductase (TE)" evidence="22">
    <location>
        <begin position="15"/>
        <end position="269"/>
    </location>
</feature>
<keyword evidence="10" id="KW-0576">Peroxisome</keyword>
<evidence type="ECO:0000256" key="17">
    <source>
        <dbReference type="ARBA" id="ARBA00049865"/>
    </source>
</evidence>
<keyword evidence="7 20" id="KW-0560">Oxidoreductase</keyword>
<dbReference type="Pfam" id="PF03015">
    <property type="entry name" value="Sterile"/>
    <property type="match status" value="1"/>
</dbReference>
<dbReference type="SUPFAM" id="SSF51735">
    <property type="entry name" value="NAD(P)-binding Rossmann-fold domains"/>
    <property type="match status" value="1"/>
</dbReference>
<accession>A0A8B9FRV3</accession>
<dbReference type="AlphaFoldDB" id="A0A8B9FRV3"/>
<dbReference type="GO" id="GO:0035336">
    <property type="term" value="P:long-chain fatty-acyl-CoA metabolic process"/>
    <property type="evidence" value="ECO:0007669"/>
    <property type="project" value="TreeGrafter"/>
</dbReference>
<dbReference type="FunFam" id="3.40.50.720:FF:000123">
    <property type="entry name" value="Fatty acyl-CoA reductase"/>
    <property type="match status" value="1"/>
</dbReference>